<dbReference type="KEGG" id="dde:Dde_2347"/>
<dbReference type="HOGENOM" id="CLU_1872057_0_0_7"/>
<keyword evidence="3" id="KW-1185">Reference proteome</keyword>
<protein>
    <submittedName>
        <fullName evidence="2">Uncharacterized protein</fullName>
    </submittedName>
</protein>
<dbReference type="STRING" id="207559.Dde_2347"/>
<reference evidence="2 3" key="1">
    <citation type="journal article" date="2011" name="J. Bacteriol.">
        <title>Complete genome sequence and updated annotation of Desulfovibrio alaskensis G20.</title>
        <authorList>
            <person name="Hauser L.J."/>
            <person name="Land M.L."/>
            <person name="Brown S.D."/>
            <person name="Larimer F."/>
            <person name="Keller K.L."/>
            <person name="Rapp-Giles B.J."/>
            <person name="Price M.N."/>
            <person name="Lin M."/>
            <person name="Bruce D.C."/>
            <person name="Detter J.C."/>
            <person name="Tapia R."/>
            <person name="Han C.S."/>
            <person name="Goodwin L.A."/>
            <person name="Cheng J.F."/>
            <person name="Pitluck S."/>
            <person name="Copeland A."/>
            <person name="Lucas S."/>
            <person name="Nolan M."/>
            <person name="Lapidus A.L."/>
            <person name="Palumbo A.V."/>
            <person name="Wall J.D."/>
        </authorList>
    </citation>
    <scope>NUCLEOTIDE SEQUENCE [LARGE SCALE GENOMIC DNA]</scope>
    <source>
        <strain evidence="3">ATCC BAA 1058 / DSM 17464 / G20</strain>
    </source>
</reference>
<dbReference type="AlphaFoldDB" id="Q30YV2"/>
<organism evidence="2 3">
    <name type="scientific">Oleidesulfovibrio alaskensis (strain ATCC BAA-1058 / DSM 17464 / G20)</name>
    <name type="common">Desulfovibrio alaskensis</name>
    <dbReference type="NCBI Taxonomy" id="207559"/>
    <lineage>
        <taxon>Bacteria</taxon>
        <taxon>Pseudomonadati</taxon>
        <taxon>Thermodesulfobacteriota</taxon>
        <taxon>Desulfovibrionia</taxon>
        <taxon>Desulfovibrionales</taxon>
        <taxon>Desulfovibrionaceae</taxon>
        <taxon>Oleidesulfovibrio</taxon>
    </lineage>
</organism>
<accession>Q30YV2</accession>
<sequence>MLRPFTARNTAPSRHLSLPLVKSHLHSFYKTAALSPCAVPHVFARHPPLQLPAYSAQRARCEYKAASGTPPQIQPCLYIYDMFIIPADTPVTRQKKPMPSVYGHENASRRKPAAVQLPDPDSPPAAAACYIQGAPP</sequence>
<evidence type="ECO:0000313" key="2">
    <source>
        <dbReference type="EMBL" id="ABB39144.1"/>
    </source>
</evidence>
<dbReference type="EMBL" id="CP000112">
    <property type="protein sequence ID" value="ABB39144.1"/>
    <property type="molecule type" value="Genomic_DNA"/>
</dbReference>
<proteinExistence type="predicted"/>
<gene>
    <name evidence="2" type="ordered locus">Dde_2347</name>
</gene>
<name>Q30YV2_OLEA2</name>
<evidence type="ECO:0000313" key="3">
    <source>
        <dbReference type="Proteomes" id="UP000002710"/>
    </source>
</evidence>
<evidence type="ECO:0000256" key="1">
    <source>
        <dbReference type="SAM" id="MobiDB-lite"/>
    </source>
</evidence>
<feature type="region of interest" description="Disordered" evidence="1">
    <location>
        <begin position="93"/>
        <end position="125"/>
    </location>
</feature>
<dbReference type="Proteomes" id="UP000002710">
    <property type="component" value="Chromosome"/>
</dbReference>